<dbReference type="InterPro" id="IPR035976">
    <property type="entry name" value="Sushi/SCR/CCP_sf"/>
</dbReference>
<evidence type="ECO:0000256" key="3">
    <source>
        <dbReference type="SAM" id="MobiDB-lite"/>
    </source>
</evidence>
<dbReference type="SUPFAM" id="SSF57535">
    <property type="entry name" value="Complement control module/SCR domain"/>
    <property type="match status" value="1"/>
</dbReference>
<dbReference type="InterPro" id="IPR000436">
    <property type="entry name" value="Sushi_SCR_CCP_dom"/>
</dbReference>
<comment type="caution">
    <text evidence="2">Lacks conserved residue(s) required for the propagation of feature annotation.</text>
</comment>
<feature type="non-terminal residue" evidence="5">
    <location>
        <position position="1"/>
    </location>
</feature>
<feature type="compositionally biased region" description="Low complexity" evidence="3">
    <location>
        <begin position="383"/>
        <end position="405"/>
    </location>
</feature>
<reference evidence="5" key="1">
    <citation type="submission" date="2020-11" db="EMBL/GenBank/DDBJ databases">
        <authorList>
            <person name="Tran Van P."/>
        </authorList>
    </citation>
    <scope>NUCLEOTIDE SEQUENCE</scope>
</reference>
<organism evidence="5">
    <name type="scientific">Notodromas monacha</name>
    <dbReference type="NCBI Taxonomy" id="399045"/>
    <lineage>
        <taxon>Eukaryota</taxon>
        <taxon>Metazoa</taxon>
        <taxon>Ecdysozoa</taxon>
        <taxon>Arthropoda</taxon>
        <taxon>Crustacea</taxon>
        <taxon>Oligostraca</taxon>
        <taxon>Ostracoda</taxon>
        <taxon>Podocopa</taxon>
        <taxon>Podocopida</taxon>
        <taxon>Cypridocopina</taxon>
        <taxon>Cypridoidea</taxon>
        <taxon>Cyprididae</taxon>
        <taxon>Notodromas</taxon>
    </lineage>
</organism>
<sequence>MQCNDPIRRIGVGLFGGSTVAPHLTDLSCKVGTPSHNPPKANFSRKQKKSMERCRSAPVFTSDRPSTSSTGSLPTLGPISRRPVTPSTPVPSTQEPTTPPASAKKSRHRFAGLDRRRAEKMLRVTKSEATLDVVLVNKEKDDVDDRRRWHIGTSLVSVTNECQKSPSEPLKPMEFSATAKNAPYVVGLEEGLFPEKRSYSSRDVARIPGDPSGVLLLAVLIHDRQSREGRIPADFSRGCKEVYLDTDGFVKTRDRKCSFSSGELAKLGVVCQSGIPLSCPDSIPYAGLEVKEAARNIPSGTAVAGNTITFKCDRCVKTFKNFPDENEIVSKCYANAGWFPYKSLIGDCKLPCNGTIPVVKNSDENCASTTTGTTGSTTGGTTGSTTTGTTGSTTTGTTGSTTTGTSGSTTVTSTCLASSQTWTIPPQTCEPACSANLTVVNDTRTDFSGERFINSTVTYICKPGYTYNESDPLDTKRSIMCQSDKTWQTWDKKNKCVPQPPIRLTSGSNNG</sequence>
<evidence type="ECO:0000256" key="2">
    <source>
        <dbReference type="PROSITE-ProRule" id="PRU00302"/>
    </source>
</evidence>
<evidence type="ECO:0000313" key="6">
    <source>
        <dbReference type="Proteomes" id="UP000678499"/>
    </source>
</evidence>
<protein>
    <recommendedName>
        <fullName evidence="4">Sushi domain-containing protein</fullName>
    </recommendedName>
</protein>
<evidence type="ECO:0000259" key="4">
    <source>
        <dbReference type="PROSITE" id="PS50923"/>
    </source>
</evidence>
<evidence type="ECO:0000313" key="5">
    <source>
        <dbReference type="EMBL" id="CAD7283022.1"/>
    </source>
</evidence>
<dbReference type="OrthoDB" id="6127264at2759"/>
<dbReference type="Proteomes" id="UP000678499">
    <property type="component" value="Unassembled WGS sequence"/>
</dbReference>
<proteinExistence type="predicted"/>
<dbReference type="EMBL" id="OA886716">
    <property type="protein sequence ID" value="CAD7283022.1"/>
    <property type="molecule type" value="Genomic_DNA"/>
</dbReference>
<feature type="region of interest" description="Disordered" evidence="3">
    <location>
        <begin position="29"/>
        <end position="112"/>
    </location>
</feature>
<evidence type="ECO:0000256" key="1">
    <source>
        <dbReference type="ARBA" id="ARBA00023157"/>
    </source>
</evidence>
<dbReference type="CDD" id="cd00033">
    <property type="entry name" value="CCP"/>
    <property type="match status" value="1"/>
</dbReference>
<feature type="domain" description="Sushi" evidence="4">
    <location>
        <begin position="431"/>
        <end position="498"/>
    </location>
</feature>
<dbReference type="Pfam" id="PF00084">
    <property type="entry name" value="Sushi"/>
    <property type="match status" value="1"/>
</dbReference>
<name>A0A7R9BWT5_9CRUS</name>
<feature type="compositionally biased region" description="Low complexity" evidence="3">
    <location>
        <begin position="65"/>
        <end position="96"/>
    </location>
</feature>
<dbReference type="PROSITE" id="PS50923">
    <property type="entry name" value="SUSHI"/>
    <property type="match status" value="1"/>
</dbReference>
<feature type="region of interest" description="Disordered" evidence="3">
    <location>
        <begin position="369"/>
        <end position="405"/>
    </location>
</feature>
<keyword evidence="2" id="KW-0768">Sushi</keyword>
<gene>
    <name evidence="5" type="ORF">NMOB1V02_LOCUS10640</name>
</gene>
<accession>A0A7R9BWT5</accession>
<dbReference type="Gene3D" id="2.10.70.10">
    <property type="entry name" value="Complement Module, domain 1"/>
    <property type="match status" value="1"/>
</dbReference>
<dbReference type="AlphaFoldDB" id="A0A7R9BWT5"/>
<keyword evidence="6" id="KW-1185">Reference proteome</keyword>
<dbReference type="EMBL" id="CAJPEX010004679">
    <property type="protein sequence ID" value="CAG0923174.1"/>
    <property type="molecule type" value="Genomic_DNA"/>
</dbReference>
<keyword evidence="1" id="KW-1015">Disulfide bond</keyword>